<comment type="subunit">
    <text evidence="4">Part of the 30S ribosomal subunit.</text>
</comment>
<dbReference type="InterPro" id="IPR027548">
    <property type="entry name" value="Ribosomal_eS19_archaeal"/>
</dbReference>
<dbReference type="GO" id="GO:0022627">
    <property type="term" value="C:cytosolic small ribosomal subunit"/>
    <property type="evidence" value="ECO:0007669"/>
    <property type="project" value="TreeGrafter"/>
</dbReference>
<dbReference type="EMBL" id="FOTC01000001">
    <property type="protein sequence ID" value="SFK61928.1"/>
    <property type="molecule type" value="Genomic_DNA"/>
</dbReference>
<comment type="function">
    <text evidence="4">May be involved in maturation of the 30S ribosomal subunit.</text>
</comment>
<dbReference type="PANTHER" id="PTHR11710">
    <property type="entry name" value="40S RIBOSOMAL PROTEIN S19"/>
    <property type="match status" value="1"/>
</dbReference>
<dbReference type="STRING" id="553466.SAMN04487950_0208"/>
<protein>
    <recommendedName>
        <fullName evidence="4">Small ribosomal subunit protein eS19</fullName>
    </recommendedName>
</protein>
<evidence type="ECO:0000256" key="3">
    <source>
        <dbReference type="ARBA" id="ARBA00023274"/>
    </source>
</evidence>
<gene>
    <name evidence="4" type="primary">rps19e</name>
    <name evidence="5" type="ORF">SAMN04487950_0208</name>
</gene>
<dbReference type="Gene3D" id="1.10.10.10">
    <property type="entry name" value="Winged helix-like DNA-binding domain superfamily/Winged helix DNA-binding domain"/>
    <property type="match status" value="1"/>
</dbReference>
<dbReference type="AlphaFoldDB" id="A0A1I4AZC3"/>
<keyword evidence="3 4" id="KW-0687">Ribonucleoprotein</keyword>
<dbReference type="GO" id="GO:0000028">
    <property type="term" value="P:ribosomal small subunit assembly"/>
    <property type="evidence" value="ECO:0007669"/>
    <property type="project" value="TreeGrafter"/>
</dbReference>
<dbReference type="Pfam" id="PF01090">
    <property type="entry name" value="Ribosomal_S19e"/>
    <property type="match status" value="1"/>
</dbReference>
<dbReference type="PANTHER" id="PTHR11710:SF0">
    <property type="entry name" value="40S RIBOSOMAL PROTEIN S19"/>
    <property type="match status" value="1"/>
</dbReference>
<comment type="similarity">
    <text evidence="1 4">Belongs to the eukaryotic ribosomal protein eS19 family.</text>
</comment>
<dbReference type="GO" id="GO:0003735">
    <property type="term" value="F:structural constituent of ribosome"/>
    <property type="evidence" value="ECO:0007669"/>
    <property type="project" value="InterPro"/>
</dbReference>
<evidence type="ECO:0000256" key="4">
    <source>
        <dbReference type="HAMAP-Rule" id="MF_01474"/>
    </source>
</evidence>
<dbReference type="NCBIfam" id="NF006811">
    <property type="entry name" value="PRK09333.1"/>
    <property type="match status" value="1"/>
</dbReference>
<evidence type="ECO:0000313" key="6">
    <source>
        <dbReference type="Proteomes" id="UP000199607"/>
    </source>
</evidence>
<dbReference type="SUPFAM" id="SSF46785">
    <property type="entry name" value="Winged helix' DNA-binding domain"/>
    <property type="match status" value="1"/>
</dbReference>
<name>A0A1I4AZC3_9EURY</name>
<dbReference type="InterPro" id="IPR036388">
    <property type="entry name" value="WH-like_DNA-bd_sf"/>
</dbReference>
<keyword evidence="2 4" id="KW-0689">Ribosomal protein</keyword>
<accession>A0A1I4AZC3</accession>
<dbReference type="Proteomes" id="UP000199607">
    <property type="component" value="Unassembled WGS sequence"/>
</dbReference>
<organism evidence="5 6">
    <name type="scientific">Halogranum rubrum</name>
    <dbReference type="NCBI Taxonomy" id="553466"/>
    <lineage>
        <taxon>Archaea</taxon>
        <taxon>Methanobacteriati</taxon>
        <taxon>Methanobacteriota</taxon>
        <taxon>Stenosarchaea group</taxon>
        <taxon>Halobacteria</taxon>
        <taxon>Halobacteriales</taxon>
        <taxon>Haloferacaceae</taxon>
    </lineage>
</organism>
<dbReference type="GO" id="GO:0003723">
    <property type="term" value="F:RNA binding"/>
    <property type="evidence" value="ECO:0007669"/>
    <property type="project" value="TreeGrafter"/>
</dbReference>
<keyword evidence="6" id="KW-1185">Reference proteome</keyword>
<evidence type="ECO:0000256" key="2">
    <source>
        <dbReference type="ARBA" id="ARBA00022980"/>
    </source>
</evidence>
<dbReference type="SMART" id="SM01413">
    <property type="entry name" value="Ribosomal_S19e"/>
    <property type="match status" value="1"/>
</dbReference>
<dbReference type="HAMAP" id="MF_01474">
    <property type="entry name" value="Ribosomal_eS19"/>
    <property type="match status" value="1"/>
</dbReference>
<sequence>MQDMVTLYDVPADELIEELADRLEDRIEAPEWSQFTKTGSAKELPPQDDDFWFVRAGSLLRKVATKGPIGLETLAVEYGSKKRGSNRYRVAKAKTSTGAKKINRVILQQLEEEGLVETAQGEGRRITADGRSFLDDAANDVFERLDRPELERYA</sequence>
<dbReference type="GO" id="GO:0006412">
    <property type="term" value="P:translation"/>
    <property type="evidence" value="ECO:0007669"/>
    <property type="project" value="UniProtKB-UniRule"/>
</dbReference>
<dbReference type="InterPro" id="IPR036390">
    <property type="entry name" value="WH_DNA-bd_sf"/>
</dbReference>
<reference evidence="6" key="1">
    <citation type="submission" date="2016-10" db="EMBL/GenBank/DDBJ databases">
        <authorList>
            <person name="Varghese N."/>
            <person name="Submissions S."/>
        </authorList>
    </citation>
    <scope>NUCLEOTIDE SEQUENCE [LARGE SCALE GENOMIC DNA]</scope>
    <source>
        <strain evidence="6">CGMCC 1.7738</strain>
    </source>
</reference>
<evidence type="ECO:0000313" key="5">
    <source>
        <dbReference type="EMBL" id="SFK61928.1"/>
    </source>
</evidence>
<proteinExistence type="inferred from homology"/>
<dbReference type="InterPro" id="IPR001266">
    <property type="entry name" value="Ribosomal_eS19"/>
</dbReference>
<evidence type="ECO:0000256" key="1">
    <source>
        <dbReference type="ARBA" id="ARBA00010014"/>
    </source>
</evidence>